<sequence length="127" mass="13991">MAWVTIVAVLALIQYTAFGMLVGKARMTYKIDAPAVHGDPVFERYYRVHMNTLESLLFFLPSLFLFVQYFNPLLGAGLGAVFLIGRQLYFFSYIKDPASRGPGFALTLLPSLFMAIGAAAGAIQSML</sequence>
<evidence type="ECO:0000256" key="3">
    <source>
        <dbReference type="ARBA" id="ARBA00022989"/>
    </source>
</evidence>
<dbReference type="PANTHER" id="PTHR10250">
    <property type="entry name" value="MICROSOMAL GLUTATHIONE S-TRANSFERASE"/>
    <property type="match status" value="1"/>
</dbReference>
<dbReference type="GO" id="GO:0016020">
    <property type="term" value="C:membrane"/>
    <property type="evidence" value="ECO:0007669"/>
    <property type="project" value="UniProtKB-SubCell"/>
</dbReference>
<feature type="transmembrane region" description="Helical" evidence="5">
    <location>
        <begin position="104"/>
        <end position="123"/>
    </location>
</feature>
<protein>
    <submittedName>
        <fullName evidence="6">Membrane protein</fullName>
    </submittedName>
</protein>
<dbReference type="GO" id="GO:0006691">
    <property type="term" value="P:leukotriene metabolic process"/>
    <property type="evidence" value="ECO:0007669"/>
    <property type="project" value="UniProtKB-ARBA"/>
</dbReference>
<dbReference type="InterPro" id="IPR023352">
    <property type="entry name" value="MAPEG-like_dom_sf"/>
</dbReference>
<feature type="transmembrane region" description="Helical" evidence="5">
    <location>
        <begin position="6"/>
        <end position="23"/>
    </location>
</feature>
<keyword evidence="4 5" id="KW-0472">Membrane</keyword>
<gene>
    <name evidence="6" type="ORF">PS2015_1186</name>
</gene>
<dbReference type="Proteomes" id="UP000065641">
    <property type="component" value="Chromosome"/>
</dbReference>
<dbReference type="RefSeq" id="WP_058021347.1">
    <property type="nucleotide sequence ID" value="NZ_CP013189.1"/>
</dbReference>
<dbReference type="OrthoDB" id="464934at2"/>
<dbReference type="GO" id="GO:0004364">
    <property type="term" value="F:glutathione transferase activity"/>
    <property type="evidence" value="ECO:0007669"/>
    <property type="project" value="TreeGrafter"/>
</dbReference>
<keyword evidence="7" id="KW-1185">Reference proteome</keyword>
<comment type="subcellular location">
    <subcellularLocation>
        <location evidence="1">Membrane</location>
        <topology evidence="1">Multi-pass membrane protein</topology>
    </subcellularLocation>
</comment>
<dbReference type="EMBL" id="CP013189">
    <property type="protein sequence ID" value="ALO45845.1"/>
    <property type="molecule type" value="Genomic_DNA"/>
</dbReference>
<evidence type="ECO:0000256" key="2">
    <source>
        <dbReference type="ARBA" id="ARBA00022692"/>
    </source>
</evidence>
<dbReference type="GO" id="GO:0004602">
    <property type="term" value="F:glutathione peroxidase activity"/>
    <property type="evidence" value="ECO:0007669"/>
    <property type="project" value="TreeGrafter"/>
</dbReference>
<dbReference type="AlphaFoldDB" id="A0A0S2KCE1"/>
<evidence type="ECO:0000256" key="5">
    <source>
        <dbReference type="SAM" id="Phobius"/>
    </source>
</evidence>
<name>A0A0S2KCE1_9GAMM</name>
<organism evidence="6 7">
    <name type="scientific">Pseudohongiella spirulinae</name>
    <dbReference type="NCBI Taxonomy" id="1249552"/>
    <lineage>
        <taxon>Bacteria</taxon>
        <taxon>Pseudomonadati</taxon>
        <taxon>Pseudomonadota</taxon>
        <taxon>Gammaproteobacteria</taxon>
        <taxon>Pseudomonadales</taxon>
        <taxon>Pseudohongiellaceae</taxon>
        <taxon>Pseudohongiella</taxon>
    </lineage>
</organism>
<dbReference type="Pfam" id="PF01124">
    <property type="entry name" value="MAPEG"/>
    <property type="match status" value="1"/>
</dbReference>
<keyword evidence="3 5" id="KW-1133">Transmembrane helix</keyword>
<dbReference type="KEGG" id="pspi:PS2015_1186"/>
<dbReference type="InterPro" id="IPR050997">
    <property type="entry name" value="MAPEG"/>
</dbReference>
<keyword evidence="2 5" id="KW-0812">Transmembrane</keyword>
<dbReference type="STRING" id="1249552.PS2015_1186"/>
<dbReference type="PANTHER" id="PTHR10250:SF15">
    <property type="entry name" value="MICROSOMAL GLUTATHIONE S-TRANSFERASE-RELATED"/>
    <property type="match status" value="1"/>
</dbReference>
<accession>A0A0S2KCE1</accession>
<evidence type="ECO:0000313" key="7">
    <source>
        <dbReference type="Proteomes" id="UP000065641"/>
    </source>
</evidence>
<evidence type="ECO:0000256" key="1">
    <source>
        <dbReference type="ARBA" id="ARBA00004141"/>
    </source>
</evidence>
<proteinExistence type="predicted"/>
<dbReference type="SUPFAM" id="SSF161084">
    <property type="entry name" value="MAPEG domain-like"/>
    <property type="match status" value="1"/>
</dbReference>
<evidence type="ECO:0000256" key="4">
    <source>
        <dbReference type="ARBA" id="ARBA00023136"/>
    </source>
</evidence>
<evidence type="ECO:0000313" key="6">
    <source>
        <dbReference type="EMBL" id="ALO45845.1"/>
    </source>
</evidence>
<dbReference type="InterPro" id="IPR001129">
    <property type="entry name" value="Membr-assoc_MAPEG"/>
</dbReference>
<reference evidence="6 7" key="1">
    <citation type="submission" date="2015-11" db="EMBL/GenBank/DDBJ databases">
        <authorList>
            <person name="Zhang Y."/>
            <person name="Guo Z."/>
        </authorList>
    </citation>
    <scope>NUCLEOTIDE SEQUENCE [LARGE SCALE GENOMIC DNA]</scope>
    <source>
        <strain evidence="6 7">KCTC 32221</strain>
    </source>
</reference>
<feature type="transmembrane region" description="Helical" evidence="5">
    <location>
        <begin position="56"/>
        <end position="84"/>
    </location>
</feature>
<dbReference type="Gene3D" id="1.20.120.550">
    <property type="entry name" value="Membrane associated eicosanoid/glutathione metabolism-like domain"/>
    <property type="match status" value="1"/>
</dbReference>